<keyword evidence="1" id="KW-1133">Transmembrane helix</keyword>
<proteinExistence type="predicted"/>
<evidence type="ECO:0000313" key="3">
    <source>
        <dbReference type="Proteomes" id="UP000053660"/>
    </source>
</evidence>
<evidence type="ECO:0000256" key="1">
    <source>
        <dbReference type="SAM" id="Phobius"/>
    </source>
</evidence>
<name>A0A0B1SUF6_OESDE</name>
<protein>
    <submittedName>
        <fullName evidence="2">Uncharacterized protein</fullName>
    </submittedName>
</protein>
<evidence type="ECO:0000313" key="2">
    <source>
        <dbReference type="EMBL" id="KHJ88958.1"/>
    </source>
</evidence>
<sequence>MQLHISTLTATALVHLGFYLFAMMQRTVSLLLALVVLITIQQKANAQKCADAVDCKIVGGLCNQDGFKSKNWADYFWANCKKTCYNCCLKNAPSSISEVIHVIFFRSVLITYKNIFVVV</sequence>
<feature type="transmembrane region" description="Helical" evidence="1">
    <location>
        <begin position="12"/>
        <end position="38"/>
    </location>
</feature>
<keyword evidence="3" id="KW-1185">Reference proteome</keyword>
<dbReference type="EMBL" id="KN554933">
    <property type="protein sequence ID" value="KHJ88958.1"/>
    <property type="molecule type" value="Genomic_DNA"/>
</dbReference>
<accession>A0A0B1SUF6</accession>
<reference evidence="2 3" key="1">
    <citation type="submission" date="2014-03" db="EMBL/GenBank/DDBJ databases">
        <title>Draft genome of the hookworm Oesophagostomum dentatum.</title>
        <authorList>
            <person name="Mitreva M."/>
        </authorList>
    </citation>
    <scope>NUCLEOTIDE SEQUENCE [LARGE SCALE GENOMIC DNA]</scope>
    <source>
        <strain evidence="2 3">OD-Hann</strain>
    </source>
</reference>
<organism evidence="2 3">
    <name type="scientific">Oesophagostomum dentatum</name>
    <name type="common">Nodular worm</name>
    <dbReference type="NCBI Taxonomy" id="61180"/>
    <lineage>
        <taxon>Eukaryota</taxon>
        <taxon>Metazoa</taxon>
        <taxon>Ecdysozoa</taxon>
        <taxon>Nematoda</taxon>
        <taxon>Chromadorea</taxon>
        <taxon>Rhabditida</taxon>
        <taxon>Rhabditina</taxon>
        <taxon>Rhabditomorpha</taxon>
        <taxon>Strongyloidea</taxon>
        <taxon>Strongylidae</taxon>
        <taxon>Oesophagostomum</taxon>
    </lineage>
</organism>
<gene>
    <name evidence="2" type="ORF">OESDEN_11237</name>
</gene>
<dbReference type="AlphaFoldDB" id="A0A0B1SUF6"/>
<keyword evidence="1" id="KW-0812">Transmembrane</keyword>
<dbReference type="Proteomes" id="UP000053660">
    <property type="component" value="Unassembled WGS sequence"/>
</dbReference>
<keyword evidence="1" id="KW-0472">Membrane</keyword>